<dbReference type="EMBL" id="NDHI03003706">
    <property type="protein sequence ID" value="PNJ07233.1"/>
    <property type="molecule type" value="Genomic_DNA"/>
</dbReference>
<reference evidence="2" key="1">
    <citation type="submission" date="2017-12" db="EMBL/GenBank/DDBJ databases">
        <title>High-resolution comparative analysis of great ape genomes.</title>
        <authorList>
            <person name="Pollen A."/>
            <person name="Hastie A."/>
            <person name="Hormozdiari F."/>
            <person name="Dougherty M."/>
            <person name="Liu R."/>
            <person name="Chaisson M."/>
            <person name="Hoppe E."/>
            <person name="Hill C."/>
            <person name="Pang A."/>
            <person name="Hillier L."/>
            <person name="Baker C."/>
            <person name="Armstrong J."/>
            <person name="Shendure J."/>
            <person name="Paten B."/>
            <person name="Wilson R."/>
            <person name="Chao H."/>
            <person name="Schneider V."/>
            <person name="Ventura M."/>
            <person name="Kronenberg Z."/>
            <person name="Murali S."/>
            <person name="Gordon D."/>
            <person name="Cantsilieris S."/>
            <person name="Munson K."/>
            <person name="Nelson B."/>
            <person name="Raja A."/>
            <person name="Underwood J."/>
            <person name="Diekhans M."/>
            <person name="Fiddes I."/>
            <person name="Haussler D."/>
            <person name="Eichler E."/>
        </authorList>
    </citation>
    <scope>NUCLEOTIDE SEQUENCE [LARGE SCALE GENOMIC DNA]</scope>
    <source>
        <strain evidence="2">Susie</strain>
    </source>
</reference>
<name>A0A2J8RFC8_PONAB</name>
<evidence type="ECO:0000313" key="2">
    <source>
        <dbReference type="EMBL" id="PNJ07233.1"/>
    </source>
</evidence>
<accession>A0A2J8RFC8</accession>
<proteinExistence type="predicted"/>
<feature type="compositionally biased region" description="Basic residues" evidence="1">
    <location>
        <begin position="65"/>
        <end position="75"/>
    </location>
</feature>
<evidence type="ECO:0000256" key="1">
    <source>
        <dbReference type="SAM" id="MobiDB-lite"/>
    </source>
</evidence>
<dbReference type="AlphaFoldDB" id="A0A2J8RFC8"/>
<protein>
    <submittedName>
        <fullName evidence="2">NT5C3B isoform 5</fullName>
    </submittedName>
</protein>
<organism evidence="2">
    <name type="scientific">Pongo abelii</name>
    <name type="common">Sumatran orangutan</name>
    <name type="synonym">Pongo pygmaeus abelii</name>
    <dbReference type="NCBI Taxonomy" id="9601"/>
    <lineage>
        <taxon>Eukaryota</taxon>
        <taxon>Metazoa</taxon>
        <taxon>Chordata</taxon>
        <taxon>Craniata</taxon>
        <taxon>Vertebrata</taxon>
        <taxon>Euteleostomi</taxon>
        <taxon>Mammalia</taxon>
        <taxon>Eutheria</taxon>
        <taxon>Euarchontoglires</taxon>
        <taxon>Primates</taxon>
        <taxon>Haplorrhini</taxon>
        <taxon>Catarrhini</taxon>
        <taxon>Hominidae</taxon>
        <taxon>Pongo</taxon>
    </lineage>
</organism>
<sequence>MAEEVRREKRPEWGGPGLRPPGRFEPPSGSPRHRRSTQASEHPDEGHSPDAAAWAGAGDRGRPPQGRRRSVTGDF</sequence>
<feature type="region of interest" description="Disordered" evidence="1">
    <location>
        <begin position="1"/>
        <end position="75"/>
    </location>
</feature>
<gene>
    <name evidence="2" type="ORF">CR201_G0051506</name>
</gene>
<feature type="compositionally biased region" description="Basic and acidic residues" evidence="1">
    <location>
        <begin position="1"/>
        <end position="12"/>
    </location>
</feature>
<comment type="caution">
    <text evidence="2">The sequence shown here is derived from an EMBL/GenBank/DDBJ whole genome shotgun (WGS) entry which is preliminary data.</text>
</comment>